<feature type="binding site" evidence="5">
    <location>
        <position position="348"/>
    </location>
    <ligand>
        <name>substrate</name>
    </ligand>
</feature>
<proteinExistence type="inferred from homology"/>
<feature type="binding site" evidence="5">
    <location>
        <position position="307"/>
    </location>
    <ligand>
        <name>substrate</name>
    </ligand>
</feature>
<dbReference type="InterPro" id="IPR046372">
    <property type="entry name" value="PARG_cat_C"/>
</dbReference>
<sequence length="522" mass="58736">MYAPFKRRKGSSWCSDESVAEFLPLPCDDSKVWKAMNRAWERFEERARGDSVRELLSDDRAVAMSEMIGSYVRAVNPRHGFNGIATMFKLYPETRPHFLLKTLPFIVKQAQALVDRLVVNSSAPPTPLSTSSPHSDWTASVKTDTRERRRLRMLKFAKEKSEAVQVVVMDRALVLSLLSNAFLGTIAPDYVQGLPLPHAHYDRSLPDPRILRLLEANGPQEVAKLRMLVNYFDRCREEMPRGTITIYRHRSELGDAETWACSQTPLLPMAVERLGMGFEDAANKRLVHADFANMYIGGGVLGGGCVQEEIRFAICPENLASLLLCPNMRDDEALQIIGAEQFSQYRGYSMGLKYGGDFKDETPRDPDGTVLTALACMDALDFRLTGGADLTTQLQPALMLREANKAFAAFYPCNKRTGDMPIATGNWGAGAFLGCAELKALLQWAAASQAHRYLVYFPFDWDKGQFSVDLRELSNACTGEGYRPITVGELWRALEAIRARRVHPHLLFEEVWKWLSEDLPER</sequence>
<feature type="active site" evidence="4">
    <location>
        <position position="308"/>
    </location>
</feature>
<dbReference type="EC" id="3.2.1.143" evidence="2"/>
<evidence type="ECO:0000256" key="5">
    <source>
        <dbReference type="PIRSR" id="PIRSR607724-2"/>
    </source>
</evidence>
<feature type="domain" description="PARG catalytic Macro" evidence="6">
    <location>
        <begin position="258"/>
        <end position="460"/>
    </location>
</feature>
<evidence type="ECO:0000259" key="7">
    <source>
        <dbReference type="Pfam" id="PF20811"/>
    </source>
</evidence>
<dbReference type="GO" id="GO:0004649">
    <property type="term" value="F:poly(ADP-ribose) glycohydrolase activity"/>
    <property type="evidence" value="ECO:0007669"/>
    <property type="project" value="UniProtKB-EC"/>
</dbReference>
<organism evidence="8">
    <name type="scientific">Alexandrium catenella</name>
    <name type="common">Red tide dinoflagellate</name>
    <name type="synonym">Gonyaulax catenella</name>
    <dbReference type="NCBI Taxonomy" id="2925"/>
    <lineage>
        <taxon>Eukaryota</taxon>
        <taxon>Sar</taxon>
        <taxon>Alveolata</taxon>
        <taxon>Dinophyceae</taxon>
        <taxon>Gonyaulacales</taxon>
        <taxon>Pyrocystaceae</taxon>
        <taxon>Alexandrium</taxon>
    </lineage>
</organism>
<dbReference type="Pfam" id="PF05028">
    <property type="entry name" value="PARG_cat_C"/>
    <property type="match status" value="1"/>
</dbReference>
<comment type="similarity">
    <text evidence="1">Belongs to the poly(ADP-ribose) glycohydrolase family.</text>
</comment>
<feature type="domain" description="PARG helical" evidence="7">
    <location>
        <begin position="93"/>
        <end position="248"/>
    </location>
</feature>
<accession>A0A7S1MC95</accession>
<feature type="active site" evidence="4">
    <location>
        <position position="290"/>
    </location>
</feature>
<evidence type="ECO:0000256" key="1">
    <source>
        <dbReference type="ARBA" id="ARBA00009545"/>
    </source>
</evidence>
<dbReference type="PANTHER" id="PTHR12837">
    <property type="entry name" value="POLY ADP-RIBOSE GLYCOHYDROLASE"/>
    <property type="match status" value="1"/>
</dbReference>
<gene>
    <name evidence="8" type="ORF">ACAT0790_LOCUS20525</name>
</gene>
<keyword evidence="3" id="KW-0378">Hydrolase</keyword>
<dbReference type="GO" id="GO:0006282">
    <property type="term" value="P:regulation of DNA repair"/>
    <property type="evidence" value="ECO:0007669"/>
    <property type="project" value="InterPro"/>
</dbReference>
<name>A0A7S1MC95_ALECA</name>
<reference evidence="8" key="1">
    <citation type="submission" date="2021-01" db="EMBL/GenBank/DDBJ databases">
        <authorList>
            <person name="Corre E."/>
            <person name="Pelletier E."/>
            <person name="Niang G."/>
            <person name="Scheremetjew M."/>
            <person name="Finn R."/>
            <person name="Kale V."/>
            <person name="Holt S."/>
            <person name="Cochrane G."/>
            <person name="Meng A."/>
            <person name="Brown T."/>
            <person name="Cohen L."/>
        </authorList>
    </citation>
    <scope>NUCLEOTIDE SEQUENCE</scope>
    <source>
        <strain evidence="8">OF101</strain>
    </source>
</reference>
<dbReference type="GO" id="GO:1990966">
    <property type="term" value="P:ATP generation from poly-ADP-D-ribose"/>
    <property type="evidence" value="ECO:0007669"/>
    <property type="project" value="TreeGrafter"/>
</dbReference>
<dbReference type="GO" id="GO:0005634">
    <property type="term" value="C:nucleus"/>
    <property type="evidence" value="ECO:0007669"/>
    <property type="project" value="TreeGrafter"/>
</dbReference>
<dbReference type="PANTHER" id="PTHR12837:SF0">
    <property type="entry name" value="POLY(ADP-RIBOSE) GLYCOHYDROLASE"/>
    <property type="match status" value="1"/>
</dbReference>
<evidence type="ECO:0000259" key="6">
    <source>
        <dbReference type="Pfam" id="PF05028"/>
    </source>
</evidence>
<feature type="binding site" evidence="5">
    <location>
        <position position="293"/>
    </location>
    <ligand>
        <name>substrate</name>
    </ligand>
</feature>
<protein>
    <recommendedName>
        <fullName evidence="2">poly(ADP-ribose) glycohydrolase</fullName>
        <ecNumber evidence="2">3.2.1.143</ecNumber>
    </recommendedName>
</protein>
<evidence type="ECO:0000256" key="4">
    <source>
        <dbReference type="PIRSR" id="PIRSR607724-1"/>
    </source>
</evidence>
<dbReference type="InterPro" id="IPR007724">
    <property type="entry name" value="Poly_GlycHdrlase"/>
</dbReference>
<dbReference type="GO" id="GO:0005975">
    <property type="term" value="P:carbohydrate metabolic process"/>
    <property type="evidence" value="ECO:0007669"/>
    <property type="project" value="InterPro"/>
</dbReference>
<feature type="active site" evidence="4">
    <location>
        <position position="309"/>
    </location>
</feature>
<evidence type="ECO:0000256" key="2">
    <source>
        <dbReference type="ARBA" id="ARBA00012255"/>
    </source>
</evidence>
<dbReference type="GO" id="GO:0005737">
    <property type="term" value="C:cytoplasm"/>
    <property type="evidence" value="ECO:0007669"/>
    <property type="project" value="TreeGrafter"/>
</dbReference>
<dbReference type="InterPro" id="IPR048362">
    <property type="entry name" value="PARG_helical"/>
</dbReference>
<dbReference type="AlphaFoldDB" id="A0A7S1MC95"/>
<dbReference type="GO" id="GO:0009225">
    <property type="term" value="P:nucleotide-sugar metabolic process"/>
    <property type="evidence" value="ECO:0007669"/>
    <property type="project" value="TreeGrafter"/>
</dbReference>
<dbReference type="Pfam" id="PF20811">
    <property type="entry name" value="PARG_cat_N"/>
    <property type="match status" value="1"/>
</dbReference>
<evidence type="ECO:0000256" key="3">
    <source>
        <dbReference type="ARBA" id="ARBA00022801"/>
    </source>
</evidence>
<dbReference type="EMBL" id="HBGE01033918">
    <property type="protein sequence ID" value="CAD9127636.1"/>
    <property type="molecule type" value="Transcribed_RNA"/>
</dbReference>
<evidence type="ECO:0000313" key="8">
    <source>
        <dbReference type="EMBL" id="CAD9127636.1"/>
    </source>
</evidence>